<dbReference type="PROSITE" id="PS51433">
    <property type="entry name" value="PNT"/>
    <property type="match status" value="1"/>
</dbReference>
<evidence type="ECO:0000259" key="1">
    <source>
        <dbReference type="PROSITE" id="PS51433"/>
    </source>
</evidence>
<feature type="domain" description="PNT" evidence="1">
    <location>
        <begin position="119"/>
        <end position="203"/>
    </location>
</feature>
<accession>A0ABM1MLI6</accession>
<dbReference type="RefSeq" id="XP_017775436.1">
    <property type="nucleotide sequence ID" value="XM_017919947.1"/>
</dbReference>
<dbReference type="InterPro" id="IPR013761">
    <property type="entry name" value="SAM/pointed_sf"/>
</dbReference>
<dbReference type="InterPro" id="IPR003118">
    <property type="entry name" value="Pointed_dom"/>
</dbReference>
<dbReference type="Pfam" id="PF02198">
    <property type="entry name" value="SAM_PNT"/>
    <property type="match status" value="1"/>
</dbReference>
<dbReference type="SMART" id="SM00251">
    <property type="entry name" value="SAM_PNT"/>
    <property type="match status" value="1"/>
</dbReference>
<keyword evidence="2" id="KW-1185">Reference proteome</keyword>
<dbReference type="SUPFAM" id="SSF47769">
    <property type="entry name" value="SAM/Pointed domain"/>
    <property type="match status" value="1"/>
</dbReference>
<evidence type="ECO:0000313" key="2">
    <source>
        <dbReference type="Proteomes" id="UP000695000"/>
    </source>
</evidence>
<dbReference type="CDD" id="cd08536">
    <property type="entry name" value="SAM_PNT-Mae"/>
    <property type="match status" value="1"/>
</dbReference>
<proteinExistence type="predicted"/>
<dbReference type="Gene3D" id="1.10.150.50">
    <property type="entry name" value="Transcription Factor, Ets-1"/>
    <property type="match status" value="1"/>
</dbReference>
<reference evidence="3" key="1">
    <citation type="submission" date="2025-08" db="UniProtKB">
        <authorList>
            <consortium name="RefSeq"/>
        </authorList>
    </citation>
    <scope>IDENTIFICATION</scope>
    <source>
        <tissue evidence="3">Whole Larva</tissue>
    </source>
</reference>
<name>A0ABM1MLI6_NICVS</name>
<organism evidence="2 3">
    <name type="scientific">Nicrophorus vespilloides</name>
    <name type="common">Boreal carrion beetle</name>
    <dbReference type="NCBI Taxonomy" id="110193"/>
    <lineage>
        <taxon>Eukaryota</taxon>
        <taxon>Metazoa</taxon>
        <taxon>Ecdysozoa</taxon>
        <taxon>Arthropoda</taxon>
        <taxon>Hexapoda</taxon>
        <taxon>Insecta</taxon>
        <taxon>Pterygota</taxon>
        <taxon>Neoptera</taxon>
        <taxon>Endopterygota</taxon>
        <taxon>Coleoptera</taxon>
        <taxon>Polyphaga</taxon>
        <taxon>Staphyliniformia</taxon>
        <taxon>Silphidae</taxon>
        <taxon>Nicrophorinae</taxon>
        <taxon>Nicrophorus</taxon>
    </lineage>
</organism>
<gene>
    <name evidence="3" type="primary">LOC108561849</name>
</gene>
<evidence type="ECO:0000313" key="3">
    <source>
        <dbReference type="RefSeq" id="XP_017775436.1"/>
    </source>
</evidence>
<sequence length="208" mass="23970">MGRVYKLRGCLDQTSFEQAHSKRTLRFAHSLASFSILFLAPNSKLRTCEFCVLFWWENWIFARTQATGKNNLETTHCQKKLELAATIGFYITKTKLVETMQTAQSVPVRYGPSSEWAQPTTTIYRSRRQEDSLPKDPRHWSREHVAQWLNEVASTHGLPEVPQTRFLMNGKALCLMSPTMFLSRVPLGGKLLYKDFQLRLCAAMYSVD</sequence>
<dbReference type="Proteomes" id="UP000695000">
    <property type="component" value="Unplaced"/>
</dbReference>
<dbReference type="GeneID" id="108561849"/>
<protein>
    <submittedName>
        <fullName evidence="3">Uncharacterized protein LOC108561849 isoform X1</fullName>
    </submittedName>
</protein>